<dbReference type="InterPro" id="IPR005119">
    <property type="entry name" value="LysR_subst-bd"/>
</dbReference>
<dbReference type="InterPro" id="IPR058163">
    <property type="entry name" value="LysR-type_TF_proteobact-type"/>
</dbReference>
<sequence>MDRLLSTEAFVRVARTGSFTKAAEQLGVTRSVVTLRVQQLEKFINAPLFHRSTRQVRLSDVGELYYQECADVIASFHGLTEKMRYQRSNLTGQLRVQVLQGFAIGHLGALLAKFTKQYPDIDFDVVVNDRVIGPIEEGFDVAFQLFPATTERVVVRKLFTVHRLFCAAPEYLEQHCAPEHPLQLHDHRIALYGGYSSRNRWQFNQGRDSLDITLHAQMRSSSLHLIRDYARSGAGITCLPTLIVSDDVISGRLVPVLSQYRLPTLDFVAIYPQAQRQALKVGTLIDFLAEHIGPSPDWDQPLIERGLIG</sequence>
<dbReference type="RefSeq" id="WP_063321764.1">
    <property type="nucleotide sequence ID" value="NZ_CP015225.1"/>
</dbReference>
<evidence type="ECO:0000256" key="4">
    <source>
        <dbReference type="ARBA" id="ARBA00023163"/>
    </source>
</evidence>
<evidence type="ECO:0000256" key="1">
    <source>
        <dbReference type="ARBA" id="ARBA00009437"/>
    </source>
</evidence>
<dbReference type="SMR" id="A0A159ZY24"/>
<dbReference type="SUPFAM" id="SSF53850">
    <property type="entry name" value="Periplasmic binding protein-like II"/>
    <property type="match status" value="1"/>
</dbReference>
<keyword evidence="4" id="KW-0804">Transcription</keyword>
<name>A0A159ZY24_PSEFL</name>
<dbReference type="Gene3D" id="1.10.10.10">
    <property type="entry name" value="Winged helix-like DNA-binding domain superfamily/Winged helix DNA-binding domain"/>
    <property type="match status" value="1"/>
</dbReference>
<dbReference type="AlphaFoldDB" id="A0A159ZY24"/>
<evidence type="ECO:0000256" key="2">
    <source>
        <dbReference type="ARBA" id="ARBA00023015"/>
    </source>
</evidence>
<evidence type="ECO:0000313" key="6">
    <source>
        <dbReference type="EMBL" id="AMZ71202.1"/>
    </source>
</evidence>
<dbReference type="InterPro" id="IPR000847">
    <property type="entry name" value="LysR_HTH_N"/>
</dbReference>
<gene>
    <name evidence="6" type="ORF">TK06_08830</name>
</gene>
<dbReference type="InterPro" id="IPR036390">
    <property type="entry name" value="WH_DNA-bd_sf"/>
</dbReference>
<dbReference type="SUPFAM" id="SSF46785">
    <property type="entry name" value="Winged helix' DNA-binding domain"/>
    <property type="match status" value="1"/>
</dbReference>
<organism evidence="6 7">
    <name type="scientific">Pseudomonas fluorescens</name>
    <dbReference type="NCBI Taxonomy" id="294"/>
    <lineage>
        <taxon>Bacteria</taxon>
        <taxon>Pseudomonadati</taxon>
        <taxon>Pseudomonadota</taxon>
        <taxon>Gammaproteobacteria</taxon>
        <taxon>Pseudomonadales</taxon>
        <taxon>Pseudomonadaceae</taxon>
        <taxon>Pseudomonas</taxon>
    </lineage>
</organism>
<dbReference type="CDD" id="cd08422">
    <property type="entry name" value="PBP2_CrgA_like"/>
    <property type="match status" value="1"/>
</dbReference>
<dbReference type="Pfam" id="PF03466">
    <property type="entry name" value="LysR_substrate"/>
    <property type="match status" value="1"/>
</dbReference>
<evidence type="ECO:0000313" key="7">
    <source>
        <dbReference type="Proteomes" id="UP000076083"/>
    </source>
</evidence>
<dbReference type="InterPro" id="IPR036388">
    <property type="entry name" value="WH-like_DNA-bd_sf"/>
</dbReference>
<evidence type="ECO:0000256" key="3">
    <source>
        <dbReference type="ARBA" id="ARBA00023125"/>
    </source>
</evidence>
<reference evidence="6 7" key="2">
    <citation type="journal article" date="2018" name="Nature">
        <title>Mutant phenotypes for thousands of bacterial genes of unknown function.</title>
        <authorList>
            <person name="Price M.N."/>
            <person name="Wetmore K.M."/>
            <person name="Waters R.J."/>
            <person name="Callaghan M."/>
            <person name="Ray J."/>
            <person name="Liu H."/>
            <person name="Kuehl J.V."/>
            <person name="Melnyk R.A."/>
            <person name="Lamson J.S."/>
            <person name="Suh Y."/>
            <person name="Carlson H.K."/>
            <person name="Esquivel Z."/>
            <person name="Sadeeshkumar H."/>
            <person name="Chakraborty R."/>
            <person name="Zane G.M."/>
            <person name="Rubin B.E."/>
            <person name="Wall J.D."/>
            <person name="Visel A."/>
            <person name="Bristow J."/>
            <person name="Blow M.J."/>
            <person name="Arkin A.P."/>
            <person name="Deutschbauer A.M."/>
        </authorList>
    </citation>
    <scope>NUCLEOTIDE SEQUENCE [LARGE SCALE GENOMIC DNA]</scope>
    <source>
        <strain evidence="6 7">FW300-N2E2</strain>
    </source>
</reference>
<dbReference type="PANTHER" id="PTHR30537:SF5">
    <property type="entry name" value="HTH-TYPE TRANSCRIPTIONAL ACTIVATOR TTDR-RELATED"/>
    <property type="match status" value="1"/>
</dbReference>
<dbReference type="GO" id="GO:0003700">
    <property type="term" value="F:DNA-binding transcription factor activity"/>
    <property type="evidence" value="ECO:0007669"/>
    <property type="project" value="InterPro"/>
</dbReference>
<dbReference type="FunFam" id="1.10.10.10:FF:000001">
    <property type="entry name" value="LysR family transcriptional regulator"/>
    <property type="match status" value="1"/>
</dbReference>
<dbReference type="Proteomes" id="UP000076083">
    <property type="component" value="Chromosome"/>
</dbReference>
<keyword evidence="2" id="KW-0805">Transcription regulation</keyword>
<dbReference type="Gene3D" id="3.40.190.290">
    <property type="match status" value="1"/>
</dbReference>
<evidence type="ECO:0000259" key="5">
    <source>
        <dbReference type="PROSITE" id="PS50931"/>
    </source>
</evidence>
<proteinExistence type="inferred from homology"/>
<dbReference type="PROSITE" id="PS50931">
    <property type="entry name" value="HTH_LYSR"/>
    <property type="match status" value="1"/>
</dbReference>
<comment type="similarity">
    <text evidence="1">Belongs to the LysR transcriptional regulatory family.</text>
</comment>
<dbReference type="Pfam" id="PF00126">
    <property type="entry name" value="HTH_1"/>
    <property type="match status" value="1"/>
</dbReference>
<dbReference type="EMBL" id="CP015225">
    <property type="protein sequence ID" value="AMZ71202.1"/>
    <property type="molecule type" value="Genomic_DNA"/>
</dbReference>
<protein>
    <submittedName>
        <fullName evidence="6">LysR family transcriptional regulator</fullName>
    </submittedName>
</protein>
<keyword evidence="3" id="KW-0238">DNA-binding</keyword>
<dbReference type="PANTHER" id="PTHR30537">
    <property type="entry name" value="HTH-TYPE TRANSCRIPTIONAL REGULATOR"/>
    <property type="match status" value="1"/>
</dbReference>
<reference evidence="7" key="1">
    <citation type="submission" date="2016-04" db="EMBL/GenBank/DDBJ databases">
        <authorList>
            <person name="Ray J."/>
            <person name="Price M."/>
            <person name="Deutschbauer A."/>
        </authorList>
    </citation>
    <scope>NUCLEOTIDE SEQUENCE [LARGE SCALE GENOMIC DNA]</scope>
    <source>
        <strain evidence="7">FW300-N2E2</strain>
    </source>
</reference>
<feature type="domain" description="HTH lysR-type" evidence="5">
    <location>
        <begin position="1"/>
        <end position="59"/>
    </location>
</feature>
<dbReference type="GO" id="GO:0003677">
    <property type="term" value="F:DNA binding"/>
    <property type="evidence" value="ECO:0007669"/>
    <property type="project" value="UniProtKB-KW"/>
</dbReference>
<accession>A0A159ZY24</accession>